<keyword evidence="1" id="KW-0678">Repressor</keyword>
<dbReference type="InterPro" id="IPR046335">
    <property type="entry name" value="LacI/GalR-like_sensor"/>
</dbReference>
<evidence type="ECO:0000256" key="2">
    <source>
        <dbReference type="ARBA" id="ARBA00023015"/>
    </source>
</evidence>
<dbReference type="EMBL" id="BMQO01000005">
    <property type="protein sequence ID" value="GGS25579.1"/>
    <property type="molecule type" value="Genomic_DNA"/>
</dbReference>
<evidence type="ECO:0000256" key="1">
    <source>
        <dbReference type="ARBA" id="ARBA00022491"/>
    </source>
</evidence>
<comment type="caution">
    <text evidence="6">The sequence shown here is derived from an EMBL/GenBank/DDBJ whole genome shotgun (WGS) entry which is preliminary data.</text>
</comment>
<sequence length="91" mass="9809">MFAANDQMAAGARLALHRKGLRVPDDISLVGFDDLPASAFTIPPLTTVHQPTYQIGVALATHLLGVLQGQNAPMPSFTLSLTIRESTRQLR</sequence>
<dbReference type="InterPro" id="IPR028082">
    <property type="entry name" value="Peripla_BP_I"/>
</dbReference>
<keyword evidence="4" id="KW-0804">Transcription</keyword>
<dbReference type="PANTHER" id="PTHR30146">
    <property type="entry name" value="LACI-RELATED TRANSCRIPTIONAL REPRESSOR"/>
    <property type="match status" value="1"/>
</dbReference>
<accession>A0ABQ2SGI5</accession>
<evidence type="ECO:0000313" key="7">
    <source>
        <dbReference type="Proteomes" id="UP000620633"/>
    </source>
</evidence>
<reference evidence="7" key="1">
    <citation type="journal article" date="2019" name="Int. J. Syst. Evol. Microbiol.">
        <title>The Global Catalogue of Microorganisms (GCM) 10K type strain sequencing project: providing services to taxonomists for standard genome sequencing and annotation.</title>
        <authorList>
            <consortium name="The Broad Institute Genomics Platform"/>
            <consortium name="The Broad Institute Genome Sequencing Center for Infectious Disease"/>
            <person name="Wu L."/>
            <person name="Ma J."/>
        </authorList>
    </citation>
    <scope>NUCLEOTIDE SEQUENCE [LARGE SCALE GENOMIC DNA]</scope>
    <source>
        <strain evidence="7">JCM 31406</strain>
    </source>
</reference>
<evidence type="ECO:0000256" key="4">
    <source>
        <dbReference type="ARBA" id="ARBA00023163"/>
    </source>
</evidence>
<proteinExistence type="predicted"/>
<evidence type="ECO:0000256" key="3">
    <source>
        <dbReference type="ARBA" id="ARBA00023125"/>
    </source>
</evidence>
<evidence type="ECO:0000259" key="5">
    <source>
        <dbReference type="Pfam" id="PF13377"/>
    </source>
</evidence>
<name>A0ABQ2SGI5_9DEIO</name>
<dbReference type="Pfam" id="PF13377">
    <property type="entry name" value="Peripla_BP_3"/>
    <property type="match status" value="1"/>
</dbReference>
<keyword evidence="3" id="KW-0238">DNA-binding</keyword>
<dbReference type="Gene3D" id="3.40.50.2300">
    <property type="match status" value="2"/>
</dbReference>
<dbReference type="SUPFAM" id="SSF53822">
    <property type="entry name" value="Periplasmic binding protein-like I"/>
    <property type="match status" value="1"/>
</dbReference>
<feature type="domain" description="Transcriptional regulator LacI/GalR-like sensor" evidence="5">
    <location>
        <begin position="2"/>
        <end position="87"/>
    </location>
</feature>
<keyword evidence="2" id="KW-0805">Transcription regulation</keyword>
<protein>
    <recommendedName>
        <fullName evidence="5">Transcriptional regulator LacI/GalR-like sensor domain-containing protein</fullName>
    </recommendedName>
</protein>
<keyword evidence="7" id="KW-1185">Reference proteome</keyword>
<gene>
    <name evidence="6" type="ORF">GCM10008961_16320</name>
</gene>
<organism evidence="6 7">
    <name type="scientific">Deinococcus knuensis</name>
    <dbReference type="NCBI Taxonomy" id="1837380"/>
    <lineage>
        <taxon>Bacteria</taxon>
        <taxon>Thermotogati</taxon>
        <taxon>Deinococcota</taxon>
        <taxon>Deinococci</taxon>
        <taxon>Deinococcales</taxon>
        <taxon>Deinococcaceae</taxon>
        <taxon>Deinococcus</taxon>
    </lineage>
</organism>
<dbReference type="PANTHER" id="PTHR30146:SF148">
    <property type="entry name" value="HTH-TYPE TRANSCRIPTIONAL REPRESSOR PURR-RELATED"/>
    <property type="match status" value="1"/>
</dbReference>
<dbReference type="Proteomes" id="UP000620633">
    <property type="component" value="Unassembled WGS sequence"/>
</dbReference>
<evidence type="ECO:0000313" key="6">
    <source>
        <dbReference type="EMBL" id="GGS25579.1"/>
    </source>
</evidence>